<organism evidence="9 10">
    <name type="scientific">Nonomuraea maritima</name>
    <dbReference type="NCBI Taxonomy" id="683260"/>
    <lineage>
        <taxon>Bacteria</taxon>
        <taxon>Bacillati</taxon>
        <taxon>Actinomycetota</taxon>
        <taxon>Actinomycetes</taxon>
        <taxon>Streptosporangiales</taxon>
        <taxon>Streptosporangiaceae</taxon>
        <taxon>Nonomuraea</taxon>
    </lineage>
</organism>
<feature type="binding site" evidence="5">
    <location>
        <position position="38"/>
    </location>
    <ligand>
        <name>ATP</name>
        <dbReference type="ChEBI" id="CHEBI:30616"/>
    </ligand>
</feature>
<sequence length="594" mass="61714">MSKLGKVGPYTLVERLGRGGMGEVYLASTRRGEQVALKVLHDLAEDTTARVRLEREVRALRRVESPYVAKVLDADLDGARPYLVMEHIEGVTLLERVRRSGPLGVSELVDMAQGIAAALAIIHAAGVIHRDLKPGNIIMGAEGPVLIDFGIAQVLDATRLTMTGTFLGTPGYTAPEIFADEQVDSPADIHAWAATVAFAATGRPAFGRGTAEAQMYAVLNGQADLKGVPVELLPLVRAALNREPGKRPTAALLADRLSRLAKASAADAEPSPAGGRAADAAEEGGNKGTALRSRISEEARSARSRPNPMPSEGKVPAPRTRTGSRAVPDGKGAAVARARTGTEGKGAPGKGTEGKGAAARGRTPAESQVPAPRARAGGEKVTGPRPKAATPRQRTAAAVRSRAAAAKPQERRTAGARAQSSTTLPAGNGALLLLAVLAVPCVVVTVIYPIASIAITTVLVVLTRSLWMSHWMVRKRSARRTRAALRVLFFPAALTGAAVTAVVWPGLPVAVAAGGALWATGGGQIDSSWWQQAAPVTVAGVVFGMLCGGVTGREIERIGQRLPDLRRDGLRALAVLGGFVALCAAAVRAIALLL</sequence>
<feature type="compositionally biased region" description="Low complexity" evidence="6">
    <location>
        <begin position="263"/>
        <end position="278"/>
    </location>
</feature>
<keyword evidence="10" id="KW-1185">Reference proteome</keyword>
<dbReference type="PANTHER" id="PTHR43289">
    <property type="entry name" value="MITOGEN-ACTIVATED PROTEIN KINASE KINASE KINASE 20-RELATED"/>
    <property type="match status" value="1"/>
</dbReference>
<dbReference type="Gene3D" id="1.10.510.10">
    <property type="entry name" value="Transferase(Phosphotransferase) domain 1"/>
    <property type="match status" value="1"/>
</dbReference>
<dbReference type="SMART" id="SM00220">
    <property type="entry name" value="S_TKc"/>
    <property type="match status" value="1"/>
</dbReference>
<keyword evidence="1" id="KW-0808">Transferase</keyword>
<dbReference type="OrthoDB" id="3519523at2"/>
<evidence type="ECO:0000256" key="4">
    <source>
        <dbReference type="ARBA" id="ARBA00022840"/>
    </source>
</evidence>
<protein>
    <submittedName>
        <fullName evidence="9">Serine/threonine protein kinase</fullName>
    </submittedName>
</protein>
<feature type="domain" description="Protein kinase" evidence="8">
    <location>
        <begin position="10"/>
        <end position="260"/>
    </location>
</feature>
<feature type="transmembrane region" description="Helical" evidence="7">
    <location>
        <begin position="483"/>
        <end position="504"/>
    </location>
</feature>
<keyword evidence="4 5" id="KW-0067">ATP-binding</keyword>
<dbReference type="SUPFAM" id="SSF56112">
    <property type="entry name" value="Protein kinase-like (PK-like)"/>
    <property type="match status" value="1"/>
</dbReference>
<evidence type="ECO:0000256" key="7">
    <source>
        <dbReference type="SAM" id="Phobius"/>
    </source>
</evidence>
<keyword evidence="9" id="KW-0723">Serine/threonine-protein kinase</keyword>
<proteinExistence type="predicted"/>
<keyword evidence="7" id="KW-0812">Transmembrane</keyword>
<keyword evidence="7" id="KW-1133">Transmembrane helix</keyword>
<dbReference type="AlphaFoldDB" id="A0A1G9Q690"/>
<evidence type="ECO:0000256" key="2">
    <source>
        <dbReference type="ARBA" id="ARBA00022741"/>
    </source>
</evidence>
<dbReference type="InterPro" id="IPR011009">
    <property type="entry name" value="Kinase-like_dom_sf"/>
</dbReference>
<feature type="compositionally biased region" description="Low complexity" evidence="6">
    <location>
        <begin position="392"/>
        <end position="406"/>
    </location>
</feature>
<evidence type="ECO:0000256" key="3">
    <source>
        <dbReference type="ARBA" id="ARBA00022777"/>
    </source>
</evidence>
<name>A0A1G9Q690_9ACTN</name>
<dbReference type="RefSeq" id="WP_090773493.1">
    <property type="nucleotide sequence ID" value="NZ_FNFB01000037.1"/>
</dbReference>
<evidence type="ECO:0000256" key="1">
    <source>
        <dbReference type="ARBA" id="ARBA00022679"/>
    </source>
</evidence>
<keyword evidence="3 9" id="KW-0418">Kinase</keyword>
<feature type="transmembrane region" description="Helical" evidence="7">
    <location>
        <begin position="533"/>
        <end position="551"/>
    </location>
</feature>
<evidence type="ECO:0000313" key="9">
    <source>
        <dbReference type="EMBL" id="SDM05865.1"/>
    </source>
</evidence>
<evidence type="ECO:0000313" key="10">
    <source>
        <dbReference type="Proteomes" id="UP000198683"/>
    </source>
</evidence>
<keyword evidence="7" id="KW-0472">Membrane</keyword>
<gene>
    <name evidence="9" type="ORF">SAMN05421874_13721</name>
</gene>
<dbReference type="InterPro" id="IPR017441">
    <property type="entry name" value="Protein_kinase_ATP_BS"/>
</dbReference>
<dbReference type="CDD" id="cd14014">
    <property type="entry name" value="STKc_PknB_like"/>
    <property type="match status" value="1"/>
</dbReference>
<feature type="transmembrane region" description="Helical" evidence="7">
    <location>
        <begin position="572"/>
        <end position="593"/>
    </location>
</feature>
<evidence type="ECO:0000256" key="5">
    <source>
        <dbReference type="PROSITE-ProRule" id="PRU10141"/>
    </source>
</evidence>
<dbReference type="Gene3D" id="3.30.200.20">
    <property type="entry name" value="Phosphorylase Kinase, domain 1"/>
    <property type="match status" value="1"/>
</dbReference>
<dbReference type="STRING" id="683260.SAMN05421874_13721"/>
<dbReference type="PANTHER" id="PTHR43289:SF34">
    <property type="entry name" value="SERINE_THREONINE-PROTEIN KINASE YBDM-RELATED"/>
    <property type="match status" value="1"/>
</dbReference>
<dbReference type="PROSITE" id="PS00107">
    <property type="entry name" value="PROTEIN_KINASE_ATP"/>
    <property type="match status" value="1"/>
</dbReference>
<dbReference type="Proteomes" id="UP000198683">
    <property type="component" value="Unassembled WGS sequence"/>
</dbReference>
<feature type="transmembrane region" description="Helical" evidence="7">
    <location>
        <begin position="429"/>
        <end position="462"/>
    </location>
</feature>
<accession>A0A1G9Q690</accession>
<feature type="region of interest" description="Disordered" evidence="6">
    <location>
        <begin position="263"/>
        <end position="421"/>
    </location>
</feature>
<evidence type="ECO:0000259" key="8">
    <source>
        <dbReference type="PROSITE" id="PS50011"/>
    </source>
</evidence>
<dbReference type="EMBL" id="FNFB01000037">
    <property type="protein sequence ID" value="SDM05865.1"/>
    <property type="molecule type" value="Genomic_DNA"/>
</dbReference>
<dbReference type="GO" id="GO:0005524">
    <property type="term" value="F:ATP binding"/>
    <property type="evidence" value="ECO:0007669"/>
    <property type="project" value="UniProtKB-UniRule"/>
</dbReference>
<dbReference type="GO" id="GO:0004674">
    <property type="term" value="F:protein serine/threonine kinase activity"/>
    <property type="evidence" value="ECO:0007669"/>
    <property type="project" value="UniProtKB-KW"/>
</dbReference>
<dbReference type="PROSITE" id="PS50011">
    <property type="entry name" value="PROTEIN_KINASE_DOM"/>
    <property type="match status" value="1"/>
</dbReference>
<reference evidence="9 10" key="1">
    <citation type="submission" date="2016-10" db="EMBL/GenBank/DDBJ databases">
        <authorList>
            <person name="de Groot N.N."/>
        </authorList>
    </citation>
    <scope>NUCLEOTIDE SEQUENCE [LARGE SCALE GENOMIC DNA]</scope>
    <source>
        <strain evidence="9 10">CGMCC 4.5681</strain>
    </source>
</reference>
<evidence type="ECO:0000256" key="6">
    <source>
        <dbReference type="SAM" id="MobiDB-lite"/>
    </source>
</evidence>
<dbReference type="PROSITE" id="PS00108">
    <property type="entry name" value="PROTEIN_KINASE_ST"/>
    <property type="match status" value="1"/>
</dbReference>
<dbReference type="InterPro" id="IPR000719">
    <property type="entry name" value="Prot_kinase_dom"/>
</dbReference>
<keyword evidence="2 5" id="KW-0547">Nucleotide-binding</keyword>
<dbReference type="Pfam" id="PF00069">
    <property type="entry name" value="Pkinase"/>
    <property type="match status" value="1"/>
</dbReference>
<dbReference type="InterPro" id="IPR008271">
    <property type="entry name" value="Ser/Thr_kinase_AS"/>
</dbReference>